<keyword evidence="3 9" id="KW-0813">Transport</keyword>
<dbReference type="InterPro" id="IPR050739">
    <property type="entry name" value="MFP"/>
</dbReference>
<comment type="similarity">
    <text evidence="2 9">Belongs to the membrane fusion protein (MFP) (TC 8.A.1) family.</text>
</comment>
<accession>A0ABQ1XX22</accession>
<dbReference type="SUPFAM" id="SSF111369">
    <property type="entry name" value="HlyD-like secretion proteins"/>
    <property type="match status" value="1"/>
</dbReference>
<reference evidence="14" key="1">
    <citation type="journal article" date="2019" name="Int. J. Syst. Evol. Microbiol.">
        <title>The Global Catalogue of Microorganisms (GCM) 10K type strain sequencing project: providing services to taxonomists for standard genome sequencing and annotation.</title>
        <authorList>
            <consortium name="The Broad Institute Genomics Platform"/>
            <consortium name="The Broad Institute Genome Sequencing Center for Infectious Disease"/>
            <person name="Wu L."/>
            <person name="Ma J."/>
        </authorList>
    </citation>
    <scope>NUCLEOTIDE SEQUENCE [LARGE SCALE GENOMIC DNA]</scope>
    <source>
        <strain evidence="14">CGMCC 1.12766</strain>
    </source>
</reference>
<dbReference type="PANTHER" id="PTHR30386:SF27">
    <property type="entry name" value="MEMBRANE FUSION PROTEIN (MFP) FAMILY PROTEIN"/>
    <property type="match status" value="1"/>
</dbReference>
<evidence type="ECO:0000256" key="9">
    <source>
        <dbReference type="RuleBase" id="RU365093"/>
    </source>
</evidence>
<keyword evidence="8" id="KW-0472">Membrane</keyword>
<evidence type="ECO:0000256" key="2">
    <source>
        <dbReference type="ARBA" id="ARBA00009477"/>
    </source>
</evidence>
<dbReference type="InterPro" id="IPR006144">
    <property type="entry name" value="Secretion_HlyD_CS"/>
</dbReference>
<dbReference type="NCBIfam" id="TIGR01843">
    <property type="entry name" value="type_I_hlyD"/>
    <property type="match status" value="1"/>
</dbReference>
<dbReference type="Gene3D" id="2.40.50.100">
    <property type="match status" value="1"/>
</dbReference>
<keyword evidence="10" id="KW-0175">Coiled coil</keyword>
<evidence type="ECO:0000313" key="14">
    <source>
        <dbReference type="Proteomes" id="UP000648722"/>
    </source>
</evidence>
<keyword evidence="14" id="KW-1185">Reference proteome</keyword>
<keyword evidence="6" id="KW-0812">Transmembrane</keyword>
<keyword evidence="4 9" id="KW-1003">Cell membrane</keyword>
<evidence type="ECO:0000259" key="12">
    <source>
        <dbReference type="Pfam" id="PF26002"/>
    </source>
</evidence>
<feature type="domain" description="AprE-like long alpha-helical hairpin" evidence="11">
    <location>
        <begin position="123"/>
        <end position="307"/>
    </location>
</feature>
<evidence type="ECO:0000256" key="5">
    <source>
        <dbReference type="ARBA" id="ARBA00022519"/>
    </source>
</evidence>
<organism evidence="13 14">
    <name type="scientific">Glycocaulis albus</name>
    <dbReference type="NCBI Taxonomy" id="1382801"/>
    <lineage>
        <taxon>Bacteria</taxon>
        <taxon>Pseudomonadati</taxon>
        <taxon>Pseudomonadota</taxon>
        <taxon>Alphaproteobacteria</taxon>
        <taxon>Maricaulales</taxon>
        <taxon>Maricaulaceae</taxon>
        <taxon>Glycocaulis</taxon>
    </lineage>
</organism>
<dbReference type="Pfam" id="PF26002">
    <property type="entry name" value="Beta-barrel_AprE"/>
    <property type="match status" value="1"/>
</dbReference>
<dbReference type="Pfam" id="PF25994">
    <property type="entry name" value="HH_AprE"/>
    <property type="match status" value="1"/>
</dbReference>
<sequence>MSRHLAVLIEAWKRESERRRQNRRKRIETQFLPAALEIMDTPPRPLGRIVLWTIIATAIAALLWASLSRVDVVAVAEGRLTPVGRLQSVETLEAGTVRAIHVREGQQVRAGEALVELDTTFTEADVSAARSELETARLQRRRALALLAWADEGEIDWSEEASLSPAIQTAEARLVRARIREHQTRLASMVQRREGALAARDESRASLSGIEITLPLIRRQYENHAALAEEGFAPHQRVDELEERLNSLRASAAGAREAIRRATAEAAMIEQDMETALESFTAQAAAELSEAESIIASRTEILAKAEARSALQTLAAPVDGTVNAIAVTTIGEVAQPGEPVITLVPAGGELYVEAFLLNRDVGFVAVGQEVRIKLEAFPFMRYGYLDGIVEQISPDAIVDQHRGLVYPARVRISANNLRVNGEMPVLAAGMAATAEIRTGRRRVIAFLLSPVMRTMSEAGRER</sequence>
<evidence type="ECO:0000256" key="6">
    <source>
        <dbReference type="ARBA" id="ARBA00022692"/>
    </source>
</evidence>
<evidence type="ECO:0000256" key="3">
    <source>
        <dbReference type="ARBA" id="ARBA00022448"/>
    </source>
</evidence>
<evidence type="ECO:0000256" key="10">
    <source>
        <dbReference type="SAM" id="Coils"/>
    </source>
</evidence>
<dbReference type="InterPro" id="IPR010129">
    <property type="entry name" value="T1SS_HlyD"/>
</dbReference>
<dbReference type="InterPro" id="IPR058982">
    <property type="entry name" value="Beta-barrel_AprE"/>
</dbReference>
<evidence type="ECO:0000256" key="8">
    <source>
        <dbReference type="ARBA" id="ARBA00023136"/>
    </source>
</evidence>
<dbReference type="Proteomes" id="UP000648722">
    <property type="component" value="Unassembled WGS sequence"/>
</dbReference>
<proteinExistence type="inferred from homology"/>
<dbReference type="EMBL" id="BMFS01000010">
    <property type="protein sequence ID" value="GGH05253.1"/>
    <property type="molecule type" value="Genomic_DNA"/>
</dbReference>
<dbReference type="PRINTS" id="PR01490">
    <property type="entry name" value="RTXTOXIND"/>
</dbReference>
<evidence type="ECO:0000256" key="1">
    <source>
        <dbReference type="ARBA" id="ARBA00004377"/>
    </source>
</evidence>
<feature type="coiled-coil region" evidence="10">
    <location>
        <begin position="238"/>
        <end position="279"/>
    </location>
</feature>
<evidence type="ECO:0000256" key="4">
    <source>
        <dbReference type="ARBA" id="ARBA00022475"/>
    </source>
</evidence>
<dbReference type="InterPro" id="IPR058781">
    <property type="entry name" value="HH_AprE-like"/>
</dbReference>
<feature type="domain" description="AprE-like beta-barrel" evidence="12">
    <location>
        <begin position="350"/>
        <end position="439"/>
    </location>
</feature>
<evidence type="ECO:0000259" key="11">
    <source>
        <dbReference type="Pfam" id="PF25994"/>
    </source>
</evidence>
<keyword evidence="7" id="KW-1133">Transmembrane helix</keyword>
<dbReference type="Gene3D" id="2.40.30.170">
    <property type="match status" value="1"/>
</dbReference>
<dbReference type="PROSITE" id="PS00543">
    <property type="entry name" value="HLYD_FAMILY"/>
    <property type="match status" value="1"/>
</dbReference>
<gene>
    <name evidence="13" type="ORF">GCM10007420_22170</name>
</gene>
<dbReference type="RefSeq" id="WP_188452653.1">
    <property type="nucleotide sequence ID" value="NZ_BMFS01000010.1"/>
</dbReference>
<protein>
    <recommendedName>
        <fullName evidence="9">Membrane fusion protein (MFP) family protein</fullName>
    </recommendedName>
</protein>
<evidence type="ECO:0000256" key="7">
    <source>
        <dbReference type="ARBA" id="ARBA00022989"/>
    </source>
</evidence>
<evidence type="ECO:0000313" key="13">
    <source>
        <dbReference type="EMBL" id="GGH05253.1"/>
    </source>
</evidence>
<name>A0ABQ1XX22_9PROT</name>
<keyword evidence="5 9" id="KW-0997">Cell inner membrane</keyword>
<comment type="caution">
    <text evidence="13">The sequence shown here is derived from an EMBL/GenBank/DDBJ whole genome shotgun (WGS) entry which is preliminary data.</text>
</comment>
<dbReference type="PANTHER" id="PTHR30386">
    <property type="entry name" value="MEMBRANE FUSION SUBUNIT OF EMRAB-TOLC MULTIDRUG EFFLUX PUMP"/>
    <property type="match status" value="1"/>
</dbReference>
<comment type="subcellular location">
    <subcellularLocation>
        <location evidence="1 9">Cell inner membrane</location>
        <topology evidence="1 9">Single-pass membrane protein</topology>
    </subcellularLocation>
</comment>